<dbReference type="AlphaFoldDB" id="A0A0M0J753"/>
<feature type="region of interest" description="Disordered" evidence="1">
    <location>
        <begin position="20"/>
        <end position="59"/>
    </location>
</feature>
<evidence type="ECO:0000256" key="1">
    <source>
        <dbReference type="SAM" id="MobiDB-lite"/>
    </source>
</evidence>
<evidence type="ECO:0000313" key="2">
    <source>
        <dbReference type="EMBL" id="KOO22295.1"/>
    </source>
</evidence>
<feature type="compositionally biased region" description="Acidic residues" evidence="1">
    <location>
        <begin position="38"/>
        <end position="59"/>
    </location>
</feature>
<organism evidence="2 3">
    <name type="scientific">Chrysochromulina tobinii</name>
    <dbReference type="NCBI Taxonomy" id="1460289"/>
    <lineage>
        <taxon>Eukaryota</taxon>
        <taxon>Haptista</taxon>
        <taxon>Haptophyta</taxon>
        <taxon>Prymnesiophyceae</taxon>
        <taxon>Prymnesiales</taxon>
        <taxon>Chrysochromulinaceae</taxon>
        <taxon>Chrysochromulina</taxon>
    </lineage>
</organism>
<feature type="region of interest" description="Disordered" evidence="1">
    <location>
        <begin position="249"/>
        <end position="269"/>
    </location>
</feature>
<feature type="compositionally biased region" description="Gly residues" evidence="1">
    <location>
        <begin position="251"/>
        <end position="266"/>
    </location>
</feature>
<evidence type="ECO:0000313" key="3">
    <source>
        <dbReference type="Proteomes" id="UP000037460"/>
    </source>
</evidence>
<gene>
    <name evidence="2" type="ORF">Ctob_003695</name>
</gene>
<proteinExistence type="predicted"/>
<protein>
    <submittedName>
        <fullName evidence="2">Uncharacterized protein</fullName>
    </submittedName>
</protein>
<reference evidence="3" key="1">
    <citation type="journal article" date="2015" name="PLoS Genet.">
        <title>Genome Sequence and Transcriptome Analyses of Chrysochromulina tobin: Metabolic Tools for Enhanced Algal Fitness in the Prominent Order Prymnesiales (Haptophyceae).</title>
        <authorList>
            <person name="Hovde B.T."/>
            <person name="Deodato C.R."/>
            <person name="Hunsperger H.M."/>
            <person name="Ryken S.A."/>
            <person name="Yost W."/>
            <person name="Jha R.K."/>
            <person name="Patterson J."/>
            <person name="Monnat R.J. Jr."/>
            <person name="Barlow S.B."/>
            <person name="Starkenburg S.R."/>
            <person name="Cattolico R.A."/>
        </authorList>
    </citation>
    <scope>NUCLEOTIDE SEQUENCE</scope>
    <source>
        <strain evidence="3">CCMP291</strain>
    </source>
</reference>
<sequence length="344" mass="37112">MQAESPSLVAEEVIFAELSSPTPLLSPGTPPFVFSRLDDEEKEDLPDPADYLDDEDEDEDGGIAQYELRLHHPERSGGTVPVRAGGAGGSAAGASRAASLGVAVERAHMQVDELRQFKTLCDRLLPGLRSQSHLYTLIHLDDRTYTLTLSEWGEVIGGATFRLVQATDTPWLLLDVLLLAVEQRAGVCGRGHGTRLVNYLKELAMPYHERKLKVDALLAVLRRYARVRVLLGGARPVVKGEYPAIPVKSTGGTGSARGSARGSGRGSGRDVGVLNHHVYGGARPGSLHNVYLKLQYEDGSRSNGFVPAVALRGDLQVLHQYTKKKAGMKILKYVAGGGEGEDDE</sequence>
<dbReference type="EMBL" id="JWZX01003291">
    <property type="protein sequence ID" value="KOO22295.1"/>
    <property type="molecule type" value="Genomic_DNA"/>
</dbReference>
<comment type="caution">
    <text evidence="2">The sequence shown here is derived from an EMBL/GenBank/DDBJ whole genome shotgun (WGS) entry which is preliminary data.</text>
</comment>
<accession>A0A0M0J753</accession>
<dbReference type="Proteomes" id="UP000037460">
    <property type="component" value="Unassembled WGS sequence"/>
</dbReference>
<keyword evidence="3" id="KW-1185">Reference proteome</keyword>
<name>A0A0M0J753_9EUKA</name>
<dbReference type="Gene3D" id="3.40.630.30">
    <property type="match status" value="1"/>
</dbReference>